<dbReference type="InterPro" id="IPR004242">
    <property type="entry name" value="Transposase_21"/>
</dbReference>
<organism evidence="1 2">
    <name type="scientific">Circinella minor</name>
    <dbReference type="NCBI Taxonomy" id="1195481"/>
    <lineage>
        <taxon>Eukaryota</taxon>
        <taxon>Fungi</taxon>
        <taxon>Fungi incertae sedis</taxon>
        <taxon>Mucoromycota</taxon>
        <taxon>Mucoromycotina</taxon>
        <taxon>Mucoromycetes</taxon>
        <taxon>Mucorales</taxon>
        <taxon>Lichtheimiaceae</taxon>
        <taxon>Circinella</taxon>
    </lineage>
</organism>
<name>A0A8H7RZ57_9FUNG</name>
<protein>
    <submittedName>
        <fullName evidence="1">Uncharacterized protein</fullName>
    </submittedName>
</protein>
<dbReference type="PANTHER" id="PTHR46579">
    <property type="entry name" value="F5/8 TYPE C DOMAIN-CONTAINING PROTEIN-RELATED"/>
    <property type="match status" value="1"/>
</dbReference>
<accession>A0A8H7RZ57</accession>
<evidence type="ECO:0000313" key="1">
    <source>
        <dbReference type="EMBL" id="KAG2220559.1"/>
    </source>
</evidence>
<dbReference type="EMBL" id="JAEPRB010000136">
    <property type="protein sequence ID" value="KAG2220559.1"/>
    <property type="molecule type" value="Genomic_DNA"/>
</dbReference>
<dbReference type="PANTHER" id="PTHR46579:SF1">
    <property type="entry name" value="F5_8 TYPE C DOMAIN-CONTAINING PROTEIN"/>
    <property type="match status" value="1"/>
</dbReference>
<dbReference type="AlphaFoldDB" id="A0A8H7RZ57"/>
<sequence length="672" mass="76781">MKYLPLQEQLSLILARPYTRDKLMDLSNRQTRDTSKPFEDIFDGEAWEWQHYLFTGKHDIALGLYMDSFKPFRRCNISLTLIHMTILNFPPMERYLDYNMLQIAVIPGTIKHHNVYSFLRPLMDELISLQSIGMEVIGTDDEIINATAHLLFATGDIPAAATLCNHEGHMAIYGCRICIIKTTRLRSMGGTGYGRYFPGNLDTDDAIRDHIQFAKGGLGIRGRIPFVQLYTYHGPFFHPIDEMHAIGCNTAPHLYKLTKSESGTVFSLSGSMIKKIINSITHAANLFPPVFEGKFTDVFTRPNQARAVDYIDMLLYIGPTLLLESFVKLDSCSDEAITAFISIITVCSLGLKWEIDNEDIEVMERCAATWHNFVYLNMPHNIYTANLHYICKHLTTTIKKMGPLRAYSARCMERTVGLLSRRIKSKSAIAENAQNQMVMLAAYRDLEKTDLAAMTMTNEDDGSESNQAPNDDRIFQLGSGSDEIQIFNVHQSLLNSYNRWNLKNLIQNYWTRKYPHEQGHIIDEIIVGTVLHIQGNIFSSEINKEPKNARIRNFVQLSLVYDVYARQSFHAAQLEWGSFHGELLMFFSHKYNDYEHILCLVRIYTNLQVNEAGVAYGTQSHQSHNGRLYVTHVQNIEGHCAYIPSAEHDGRYYYPVVGFVPNELKLGKTHLI</sequence>
<reference evidence="1 2" key="1">
    <citation type="submission" date="2020-12" db="EMBL/GenBank/DDBJ databases">
        <title>Metabolic potential, ecology and presence of endohyphal bacteria is reflected in genomic diversity of Mucoromycotina.</title>
        <authorList>
            <person name="Muszewska A."/>
            <person name="Okrasinska A."/>
            <person name="Steczkiewicz K."/>
            <person name="Drgas O."/>
            <person name="Orlowska M."/>
            <person name="Perlinska-Lenart U."/>
            <person name="Aleksandrzak-Piekarczyk T."/>
            <person name="Szatraj K."/>
            <person name="Zielenkiewicz U."/>
            <person name="Pilsyk S."/>
            <person name="Malc E."/>
            <person name="Mieczkowski P."/>
            <person name="Kruszewska J.S."/>
            <person name="Biernat P."/>
            <person name="Pawlowska J."/>
        </authorList>
    </citation>
    <scope>NUCLEOTIDE SEQUENCE [LARGE SCALE GENOMIC DNA]</scope>
    <source>
        <strain evidence="1 2">CBS 142.35</strain>
    </source>
</reference>
<proteinExistence type="predicted"/>
<gene>
    <name evidence="1" type="ORF">INT45_008740</name>
</gene>
<evidence type="ECO:0000313" key="2">
    <source>
        <dbReference type="Proteomes" id="UP000646827"/>
    </source>
</evidence>
<keyword evidence="2" id="KW-1185">Reference proteome</keyword>
<dbReference type="Pfam" id="PF02992">
    <property type="entry name" value="Transposase_21"/>
    <property type="match status" value="1"/>
</dbReference>
<dbReference type="Proteomes" id="UP000646827">
    <property type="component" value="Unassembled WGS sequence"/>
</dbReference>
<dbReference type="OrthoDB" id="2285485at2759"/>
<comment type="caution">
    <text evidence="1">The sequence shown here is derived from an EMBL/GenBank/DDBJ whole genome shotgun (WGS) entry which is preliminary data.</text>
</comment>